<evidence type="ECO:0000313" key="6">
    <source>
        <dbReference type="Proteomes" id="UP000006054"/>
    </source>
</evidence>
<feature type="signal peptide" evidence="2">
    <location>
        <begin position="1"/>
        <end position="19"/>
    </location>
</feature>
<dbReference type="InterPro" id="IPR015943">
    <property type="entry name" value="WD40/YVTN_repeat-like_dom_sf"/>
</dbReference>
<feature type="transmembrane region" description="Helical" evidence="1">
    <location>
        <begin position="720"/>
        <end position="738"/>
    </location>
</feature>
<dbReference type="Gene3D" id="2.60.40.10">
    <property type="entry name" value="Immunoglobulins"/>
    <property type="match status" value="1"/>
</dbReference>
<dbReference type="Pfam" id="PF07495">
    <property type="entry name" value="Y_Y_Y"/>
    <property type="match status" value="1"/>
</dbReference>
<feature type="domain" description="Two component regulator three Y" evidence="4">
    <location>
        <begin position="656"/>
        <end position="712"/>
    </location>
</feature>
<reference evidence="6" key="1">
    <citation type="submission" date="2012-06" db="EMBL/GenBank/DDBJ databases">
        <title>The complete genome of Flexibacter litoralis DSM 6794.</title>
        <authorList>
            <person name="Lucas S."/>
            <person name="Copeland A."/>
            <person name="Lapidus A."/>
            <person name="Glavina del Rio T."/>
            <person name="Dalin E."/>
            <person name="Tice H."/>
            <person name="Bruce D."/>
            <person name="Goodwin L."/>
            <person name="Pitluck S."/>
            <person name="Peters L."/>
            <person name="Ovchinnikova G."/>
            <person name="Lu M."/>
            <person name="Kyrpides N."/>
            <person name="Mavromatis K."/>
            <person name="Ivanova N."/>
            <person name="Brettin T."/>
            <person name="Detter J.C."/>
            <person name="Han C."/>
            <person name="Larimer F."/>
            <person name="Land M."/>
            <person name="Hauser L."/>
            <person name="Markowitz V."/>
            <person name="Cheng J.-F."/>
            <person name="Hugenholtz P."/>
            <person name="Woyke T."/>
            <person name="Wu D."/>
            <person name="Spring S."/>
            <person name="Lang E."/>
            <person name="Kopitz M."/>
            <person name="Brambilla E."/>
            <person name="Klenk H.-P."/>
            <person name="Eisen J.A."/>
        </authorList>
    </citation>
    <scope>NUCLEOTIDE SEQUENCE [LARGE SCALE GENOMIC DNA]</scope>
    <source>
        <strain evidence="6">ATCC 23117 / DSM 6794 / NBRC 15988 / NCIMB 1366 / Sio-4</strain>
    </source>
</reference>
<dbReference type="KEGG" id="fli:Fleli_0697"/>
<dbReference type="GO" id="GO:0000155">
    <property type="term" value="F:phosphorelay sensor kinase activity"/>
    <property type="evidence" value="ECO:0007669"/>
    <property type="project" value="InterPro"/>
</dbReference>
<keyword evidence="6" id="KW-1185">Reference proteome</keyword>
<dbReference type="SUPFAM" id="SSF50978">
    <property type="entry name" value="WD40 repeat-like"/>
    <property type="match status" value="2"/>
</dbReference>
<dbReference type="Gene3D" id="2.130.10.10">
    <property type="entry name" value="YVTN repeat-like/Quinoprotein amine dehydrogenase"/>
    <property type="match status" value="2"/>
</dbReference>
<dbReference type="InterPro" id="IPR011123">
    <property type="entry name" value="Y_Y_Y"/>
</dbReference>
<keyword evidence="2" id="KW-0732">Signal</keyword>
<feature type="domain" description="Signal transduction histidine kinase internal region" evidence="3">
    <location>
        <begin position="766"/>
        <end position="845"/>
    </location>
</feature>
<dbReference type="InterPro" id="IPR010559">
    <property type="entry name" value="Sig_transdc_His_kin_internal"/>
</dbReference>
<name>I4AGS3_BERLS</name>
<dbReference type="GO" id="GO:0016020">
    <property type="term" value="C:membrane"/>
    <property type="evidence" value="ECO:0007669"/>
    <property type="project" value="InterPro"/>
</dbReference>
<protein>
    <submittedName>
        <fullName evidence="5">Putative regulator of cell autolysis</fullName>
    </submittedName>
</protein>
<dbReference type="HOGENOM" id="CLU_000445_28_2_10"/>
<dbReference type="eggNOG" id="COG2972">
    <property type="taxonomic scope" value="Bacteria"/>
</dbReference>
<evidence type="ECO:0000259" key="4">
    <source>
        <dbReference type="Pfam" id="PF07495"/>
    </source>
</evidence>
<dbReference type="PANTHER" id="PTHR34220:SF7">
    <property type="entry name" value="SENSOR HISTIDINE KINASE YPDA"/>
    <property type="match status" value="1"/>
</dbReference>
<feature type="chain" id="PRO_5003685243" evidence="2">
    <location>
        <begin position="20"/>
        <end position="972"/>
    </location>
</feature>
<gene>
    <name evidence="5" type="ordered locus">Fleli_0697</name>
</gene>
<dbReference type="InterPro" id="IPR036890">
    <property type="entry name" value="HATPase_C_sf"/>
</dbReference>
<sequence length="972" mass="112961" precursor="true">MVKNIILLFFFSISFLAQAQEPVSIHLLEKSGLQYKEFYDVFEDDEGFIWLCANKGLLRYDGREFKWYNHPKQRGLSVFGVKQDSLGRIWCQNISGQFFYVQDDEMHLFIDLKEYLKGELPNFKIYNNSLLLFCGSKIYKINLNTKLIESPWIHSSGISTPLQTNEGLFFIKKDTLVHISPKGDLKKILSTNLSTTSKNGEAITLGKSRIFQTTSSLFLLEHRFGLNTFFRFNISKKNITKMKGAEALEDKIIHTCFNNNNEIWFGTDYGVLVYEIKDEQFQFKKQFLKDKEISQILKNQEGNYFFTTLHNGVYVIPNMHIEDCQISEKNKNINSLDIINDNTLAFGINTGTVGIYNTITNKKIYIETKTKGHISTLKYHKKTNLIFISKSYSAFTLDYSNFKLKKIKTRVFLNAKSLTNLKNDDLLLTDDNSIKIFKEGNLDNDTLIYNKRTHASHYNRDKDEVYIAFVDNLVKYDSVWNPTVIQHKNQALLGKSITQMSNGIVWFASLKNGIYGIKNDSILYHYTTKNGLMSNNIEQIEADKNILWIALDNSVQRFNFTTQKFETLTKRDGIISYDISGIEILKNKVYLSSDEGLLSIDKHQPFKKQNNEIYFNAFEINDRDTLVASIYKLAHDQNTIKISFNVNGFSFNHKGKYKYRLKGLNDNWLNTDKGINSVKYNSLPAGSYIFQVQSVLENQADNGAIKELSIVIYKPFWQTWWFRLGGIMLIFGSTVLFFKNKIKKKEKERIAELEKISLEKELMAINLTALRSQMNPHFIFNVLNSIQDLILQKNIKASYDYIVTFSELIRNALNYSSEDFIPIEKELKFLNVYLKLEKLRFGDAFNYTINSDIQELIKVPSLLIQPFIENALVHGLMHKKGEKELNISFEFKEEYLKCIITDNGIGRKKVNEIYTRQKNKNESFALSAIRKRLDIFKKKYNNNLGYVIEDLYSNEKDTGTKVILTLPFEYDF</sequence>
<evidence type="ECO:0000259" key="3">
    <source>
        <dbReference type="Pfam" id="PF06580"/>
    </source>
</evidence>
<dbReference type="PANTHER" id="PTHR34220">
    <property type="entry name" value="SENSOR HISTIDINE KINASE YPDA"/>
    <property type="match status" value="1"/>
</dbReference>
<organism evidence="5 6">
    <name type="scientific">Bernardetia litoralis (strain ATCC 23117 / DSM 6794 / NBRC 15988 / NCIMB 1366 / Fx l1 / Sio-4)</name>
    <name type="common">Flexibacter litoralis</name>
    <dbReference type="NCBI Taxonomy" id="880071"/>
    <lineage>
        <taxon>Bacteria</taxon>
        <taxon>Pseudomonadati</taxon>
        <taxon>Bacteroidota</taxon>
        <taxon>Cytophagia</taxon>
        <taxon>Cytophagales</taxon>
        <taxon>Bernardetiaceae</taxon>
        <taxon>Bernardetia</taxon>
    </lineage>
</organism>
<dbReference type="InterPro" id="IPR050640">
    <property type="entry name" value="Bact_2-comp_sensor_kinase"/>
</dbReference>
<dbReference type="Proteomes" id="UP000006054">
    <property type="component" value="Chromosome"/>
</dbReference>
<keyword evidence="1" id="KW-0472">Membrane</keyword>
<keyword evidence="1" id="KW-0812">Transmembrane</keyword>
<dbReference type="eggNOG" id="COG3292">
    <property type="taxonomic scope" value="Bacteria"/>
</dbReference>
<dbReference type="InterPro" id="IPR013783">
    <property type="entry name" value="Ig-like_fold"/>
</dbReference>
<dbReference type="Gene3D" id="3.30.565.10">
    <property type="entry name" value="Histidine kinase-like ATPase, C-terminal domain"/>
    <property type="match status" value="1"/>
</dbReference>
<accession>I4AGS3</accession>
<dbReference type="AlphaFoldDB" id="I4AGS3"/>
<dbReference type="Pfam" id="PF06580">
    <property type="entry name" value="His_kinase"/>
    <property type="match status" value="1"/>
</dbReference>
<dbReference type="SUPFAM" id="SSF55874">
    <property type="entry name" value="ATPase domain of HSP90 chaperone/DNA topoisomerase II/histidine kinase"/>
    <property type="match status" value="1"/>
</dbReference>
<proteinExistence type="predicted"/>
<evidence type="ECO:0000313" key="5">
    <source>
        <dbReference type="EMBL" id="AFM03158.1"/>
    </source>
</evidence>
<evidence type="ECO:0000256" key="2">
    <source>
        <dbReference type="SAM" id="SignalP"/>
    </source>
</evidence>
<dbReference type="STRING" id="880071.Fleli_0697"/>
<keyword evidence="1" id="KW-1133">Transmembrane helix</keyword>
<dbReference type="InterPro" id="IPR036322">
    <property type="entry name" value="WD40_repeat_dom_sf"/>
</dbReference>
<evidence type="ECO:0000256" key="1">
    <source>
        <dbReference type="SAM" id="Phobius"/>
    </source>
</evidence>
<dbReference type="EMBL" id="CP003345">
    <property type="protein sequence ID" value="AFM03158.1"/>
    <property type="molecule type" value="Genomic_DNA"/>
</dbReference>